<feature type="coiled-coil region" evidence="1">
    <location>
        <begin position="10"/>
        <end position="37"/>
    </location>
</feature>
<dbReference type="RefSeq" id="WP_339573440.1">
    <property type="nucleotide sequence ID" value="NZ_JBBIAA010000001.1"/>
</dbReference>
<name>A0ABU8RG73_9ACTN</name>
<protein>
    <recommendedName>
        <fullName evidence="4">FlgN protein</fullName>
    </recommendedName>
</protein>
<evidence type="ECO:0000256" key="1">
    <source>
        <dbReference type="SAM" id="Coils"/>
    </source>
</evidence>
<comment type="caution">
    <text evidence="2">The sequence shown here is derived from an EMBL/GenBank/DDBJ whole genome shotgun (WGS) entry which is preliminary data.</text>
</comment>
<keyword evidence="3" id="KW-1185">Reference proteome</keyword>
<sequence length="117" mass="12461">MPDPGGPSFTESWEAALADLEVEVDAAEELLARLHRHAELPAAALRRPWTPPSGLGPLPLPLADRARALADRQARAADALGRALVLNRRQARAVDSLVDARRARTGGDGAVYLDVAL</sequence>
<keyword evidence="1" id="KW-0175">Coiled coil</keyword>
<evidence type="ECO:0000313" key="2">
    <source>
        <dbReference type="EMBL" id="MEJ5944050.1"/>
    </source>
</evidence>
<evidence type="ECO:0000313" key="3">
    <source>
        <dbReference type="Proteomes" id="UP001387100"/>
    </source>
</evidence>
<gene>
    <name evidence="2" type="ORF">WDZ17_01895</name>
</gene>
<proteinExistence type="predicted"/>
<evidence type="ECO:0008006" key="4">
    <source>
        <dbReference type="Google" id="ProtNLM"/>
    </source>
</evidence>
<dbReference type="Proteomes" id="UP001387100">
    <property type="component" value="Unassembled WGS sequence"/>
</dbReference>
<accession>A0ABU8RG73</accession>
<reference evidence="2 3" key="1">
    <citation type="journal article" date="2017" name="Int. J. Syst. Evol. Microbiol.">
        <title>Pseudokineococcus basanitobsidens sp. nov., isolated from volcanic rock.</title>
        <authorList>
            <person name="Lee D.W."/>
            <person name="Park M.Y."/>
            <person name="Kim J.J."/>
            <person name="Kim B.S."/>
        </authorList>
    </citation>
    <scope>NUCLEOTIDE SEQUENCE [LARGE SCALE GENOMIC DNA]</scope>
    <source>
        <strain evidence="2 3">DSM 103726</strain>
    </source>
</reference>
<dbReference type="EMBL" id="JBBIAA010000001">
    <property type="protein sequence ID" value="MEJ5944050.1"/>
    <property type="molecule type" value="Genomic_DNA"/>
</dbReference>
<organism evidence="2 3">
    <name type="scientific">Pseudokineococcus basanitobsidens</name>
    <dbReference type="NCBI Taxonomy" id="1926649"/>
    <lineage>
        <taxon>Bacteria</taxon>
        <taxon>Bacillati</taxon>
        <taxon>Actinomycetota</taxon>
        <taxon>Actinomycetes</taxon>
        <taxon>Kineosporiales</taxon>
        <taxon>Kineosporiaceae</taxon>
        <taxon>Pseudokineococcus</taxon>
    </lineage>
</organism>